<evidence type="ECO:0000313" key="8">
    <source>
        <dbReference type="EMBL" id="GAX12722.1"/>
    </source>
</evidence>
<feature type="region of interest" description="Disordered" evidence="5">
    <location>
        <begin position="1"/>
        <end position="41"/>
    </location>
</feature>
<keyword evidence="2 6" id="KW-0812">Transmembrane</keyword>
<feature type="transmembrane region" description="Helical" evidence="6">
    <location>
        <begin position="183"/>
        <end position="201"/>
    </location>
</feature>
<feature type="transmembrane region" description="Helical" evidence="6">
    <location>
        <begin position="213"/>
        <end position="233"/>
    </location>
</feature>
<dbReference type="GO" id="GO:0016020">
    <property type="term" value="C:membrane"/>
    <property type="evidence" value="ECO:0007669"/>
    <property type="project" value="UniProtKB-SubCell"/>
</dbReference>
<sequence length="386" mass="42737">MGMFRSRSDSPQAIATTEPDGSAWPLVGTPTREHSSPTIDTIISSSSDRRERVLLLFIIAVWYFVGVGAIVTTKILLTDWHVPPLLLTVQQLTCASTLLRLILTMNGSLVPFPFAEKSFNTIWQEYADFWLAGMFNSLDFLSSNIGFSHAAASYVETIKSTDPLFTTAVALAWKIDYVTSLEAVALTFLMGGIVLSTWGNQVLESSLPTQSQLFRGSLIVTIANLCFAFRCMFQKRYRASSVALQIDDANLLCRFQQLGAAVLSVPALIGYAPFIGRLLWTASHIDCLYYIRLSLINSICYVSYNWASTFCLSKLSVLQYSSLGCLRRLFAIAATCLFFGVPMTWIGALGLLTSVLGFFAFTYLRNERRYCAPAEPSPLKQLSSIV</sequence>
<keyword evidence="3 6" id="KW-1133">Transmembrane helix</keyword>
<evidence type="ECO:0000259" key="7">
    <source>
        <dbReference type="Pfam" id="PF03151"/>
    </source>
</evidence>
<evidence type="ECO:0000256" key="5">
    <source>
        <dbReference type="SAM" id="MobiDB-lite"/>
    </source>
</evidence>
<comment type="subcellular location">
    <subcellularLocation>
        <location evidence="1">Membrane</location>
        <topology evidence="1">Multi-pass membrane protein</topology>
    </subcellularLocation>
</comment>
<evidence type="ECO:0000256" key="1">
    <source>
        <dbReference type="ARBA" id="ARBA00004141"/>
    </source>
</evidence>
<feature type="transmembrane region" description="Helical" evidence="6">
    <location>
        <begin position="53"/>
        <end position="76"/>
    </location>
</feature>
<accession>A0A1Z5JFQ0</accession>
<name>A0A1Z5JFQ0_FISSO</name>
<feature type="transmembrane region" description="Helical" evidence="6">
    <location>
        <begin position="258"/>
        <end position="276"/>
    </location>
</feature>
<dbReference type="InterPro" id="IPR050186">
    <property type="entry name" value="TPT_transporter"/>
</dbReference>
<proteinExistence type="predicted"/>
<reference evidence="8 9" key="1">
    <citation type="journal article" date="2015" name="Plant Cell">
        <title>Oil accumulation by the oleaginous diatom Fistulifera solaris as revealed by the genome and transcriptome.</title>
        <authorList>
            <person name="Tanaka T."/>
            <person name="Maeda Y."/>
            <person name="Veluchamy A."/>
            <person name="Tanaka M."/>
            <person name="Abida H."/>
            <person name="Marechal E."/>
            <person name="Bowler C."/>
            <person name="Muto M."/>
            <person name="Sunaga Y."/>
            <person name="Tanaka M."/>
            <person name="Yoshino T."/>
            <person name="Taniguchi T."/>
            <person name="Fukuda Y."/>
            <person name="Nemoto M."/>
            <person name="Matsumoto M."/>
            <person name="Wong P.S."/>
            <person name="Aburatani S."/>
            <person name="Fujibuchi W."/>
        </authorList>
    </citation>
    <scope>NUCLEOTIDE SEQUENCE [LARGE SCALE GENOMIC DNA]</scope>
    <source>
        <strain evidence="8 9">JPCC DA0580</strain>
    </source>
</reference>
<keyword evidence="9" id="KW-1185">Reference proteome</keyword>
<evidence type="ECO:0000256" key="6">
    <source>
        <dbReference type="SAM" id="Phobius"/>
    </source>
</evidence>
<keyword evidence="4 6" id="KW-0472">Membrane</keyword>
<organism evidence="8 9">
    <name type="scientific">Fistulifera solaris</name>
    <name type="common">Oleaginous diatom</name>
    <dbReference type="NCBI Taxonomy" id="1519565"/>
    <lineage>
        <taxon>Eukaryota</taxon>
        <taxon>Sar</taxon>
        <taxon>Stramenopiles</taxon>
        <taxon>Ochrophyta</taxon>
        <taxon>Bacillariophyta</taxon>
        <taxon>Bacillariophyceae</taxon>
        <taxon>Bacillariophycidae</taxon>
        <taxon>Naviculales</taxon>
        <taxon>Naviculaceae</taxon>
        <taxon>Fistulifera</taxon>
    </lineage>
</organism>
<evidence type="ECO:0000256" key="3">
    <source>
        <dbReference type="ARBA" id="ARBA00022989"/>
    </source>
</evidence>
<gene>
    <name evidence="8" type="ORF">FisN_15Hh201</name>
</gene>
<dbReference type="InParanoid" id="A0A1Z5JFQ0"/>
<feature type="domain" description="Sugar phosphate transporter" evidence="7">
    <location>
        <begin position="55"/>
        <end position="361"/>
    </location>
</feature>
<dbReference type="Proteomes" id="UP000198406">
    <property type="component" value="Unassembled WGS sequence"/>
</dbReference>
<evidence type="ECO:0000256" key="2">
    <source>
        <dbReference type="ARBA" id="ARBA00022692"/>
    </source>
</evidence>
<feature type="transmembrane region" description="Helical" evidence="6">
    <location>
        <begin position="346"/>
        <end position="364"/>
    </location>
</feature>
<dbReference type="OrthoDB" id="6418713at2759"/>
<comment type="caution">
    <text evidence="8">The sequence shown here is derived from an EMBL/GenBank/DDBJ whole genome shotgun (WGS) entry which is preliminary data.</text>
</comment>
<dbReference type="AlphaFoldDB" id="A0A1Z5JFQ0"/>
<dbReference type="EMBL" id="BDSP01000055">
    <property type="protein sequence ID" value="GAX12722.1"/>
    <property type="molecule type" value="Genomic_DNA"/>
</dbReference>
<evidence type="ECO:0000256" key="4">
    <source>
        <dbReference type="ARBA" id="ARBA00023136"/>
    </source>
</evidence>
<dbReference type="InterPro" id="IPR004853">
    <property type="entry name" value="Sugar_P_trans_dom"/>
</dbReference>
<dbReference type="Pfam" id="PF03151">
    <property type="entry name" value="TPT"/>
    <property type="match status" value="1"/>
</dbReference>
<dbReference type="PANTHER" id="PTHR11132">
    <property type="entry name" value="SOLUTE CARRIER FAMILY 35"/>
    <property type="match status" value="1"/>
</dbReference>
<feature type="transmembrane region" description="Helical" evidence="6">
    <location>
        <begin position="82"/>
        <end position="103"/>
    </location>
</feature>
<protein>
    <recommendedName>
        <fullName evidence="7">Sugar phosphate transporter domain-containing protein</fullName>
    </recommendedName>
</protein>
<evidence type="ECO:0000313" key="9">
    <source>
        <dbReference type="Proteomes" id="UP000198406"/>
    </source>
</evidence>